<sequence length="262" mass="30190">MKKPNNTQRTYFPRTQLKEKINHLYSNFFRYAYIEEKKNKKILKPIMTIMKEDNINREIPGNVVKYRDILKKSVNTCYTIRYKAEKLLIGSALSPYTGDAMTTLHPIYGVPYIPGSAIKGVVKQYIIHEIPDVEQEHWFKKVFGISNDNTEEDKYGQGCAIFFDSFPDKAFELEKDVQTPHFSEYYGSEGEISPTDDLFPIPFNFYVAKNTTFIIQIGFNDNIQEIPDGFKQYIMEALTEYGLGGKTSVGYGLAIETKLICD</sequence>
<keyword evidence="4" id="KW-1185">Reference proteome</keyword>
<name>A0ABU9LP90_9BACL</name>
<evidence type="ECO:0000313" key="4">
    <source>
        <dbReference type="Proteomes" id="UP001398420"/>
    </source>
</evidence>
<feature type="domain" description="CRISPR type III-associated protein" evidence="2">
    <location>
        <begin position="92"/>
        <end position="253"/>
    </location>
</feature>
<keyword evidence="1" id="KW-0051">Antiviral defense</keyword>
<dbReference type="Pfam" id="PF03787">
    <property type="entry name" value="RAMPs"/>
    <property type="match status" value="1"/>
</dbReference>
<protein>
    <submittedName>
        <fullName evidence="3">Type III-B CRISPR module RAMP protein Cmr6</fullName>
    </submittedName>
</protein>
<dbReference type="PANTHER" id="PTHR39965">
    <property type="entry name" value="CRISPR SYSTEM CMR SUBUNIT CMR6"/>
    <property type="match status" value="1"/>
</dbReference>
<proteinExistence type="predicted"/>
<evidence type="ECO:0000259" key="2">
    <source>
        <dbReference type="Pfam" id="PF03787"/>
    </source>
</evidence>
<gene>
    <name evidence="3" type="primary">cmr6</name>
    <name evidence="3" type="ORF">AAF454_13005</name>
</gene>
<dbReference type="RefSeq" id="WP_087682631.1">
    <property type="nucleotide sequence ID" value="NZ_JBCEWA010000011.1"/>
</dbReference>
<accession>A0ABU9LP90</accession>
<dbReference type="PANTHER" id="PTHR39965:SF1">
    <property type="entry name" value="CRISPR SYSTEM CMR SUBUNIT CMR6"/>
    <property type="match status" value="1"/>
</dbReference>
<dbReference type="EMBL" id="JBCEWA010000011">
    <property type="protein sequence ID" value="MEL5989324.1"/>
    <property type="molecule type" value="Genomic_DNA"/>
</dbReference>
<evidence type="ECO:0000313" key="3">
    <source>
        <dbReference type="EMBL" id="MEL5989324.1"/>
    </source>
</evidence>
<dbReference type="InterPro" id="IPR010172">
    <property type="entry name" value="CRISPR-assoc_prot_TM1791"/>
</dbReference>
<dbReference type="NCBIfam" id="TIGR01898">
    <property type="entry name" value="cas_TM1791_cmr6"/>
    <property type="match status" value="1"/>
</dbReference>
<comment type="caution">
    <text evidence="3">The sequence shown here is derived from an EMBL/GenBank/DDBJ whole genome shotgun (WGS) entry which is preliminary data.</text>
</comment>
<evidence type="ECO:0000256" key="1">
    <source>
        <dbReference type="ARBA" id="ARBA00023118"/>
    </source>
</evidence>
<dbReference type="Proteomes" id="UP001398420">
    <property type="component" value="Unassembled WGS sequence"/>
</dbReference>
<organism evidence="3 4">
    <name type="scientific">Kurthia gibsonii</name>
    <dbReference type="NCBI Taxonomy" id="33946"/>
    <lineage>
        <taxon>Bacteria</taxon>
        <taxon>Bacillati</taxon>
        <taxon>Bacillota</taxon>
        <taxon>Bacilli</taxon>
        <taxon>Bacillales</taxon>
        <taxon>Caryophanaceae</taxon>
        <taxon>Kurthia</taxon>
    </lineage>
</organism>
<dbReference type="InterPro" id="IPR005537">
    <property type="entry name" value="RAMP_III_fam"/>
</dbReference>
<reference evidence="3 4" key="1">
    <citation type="submission" date="2024-04" db="EMBL/GenBank/DDBJ databases">
        <authorList>
            <person name="Wu Y.S."/>
            <person name="Zhang L."/>
        </authorList>
    </citation>
    <scope>NUCLEOTIDE SEQUENCE [LARGE SCALE GENOMIC DNA]</scope>
    <source>
        <strain evidence="3 4">KG-01</strain>
    </source>
</reference>